<dbReference type="SUPFAM" id="SSF47336">
    <property type="entry name" value="ACP-like"/>
    <property type="match status" value="3"/>
</dbReference>
<dbReference type="SMART" id="SM00823">
    <property type="entry name" value="PKS_PP"/>
    <property type="match status" value="3"/>
</dbReference>
<reference evidence="6 7" key="1">
    <citation type="submission" date="2016-10" db="EMBL/GenBank/DDBJ databases">
        <authorList>
            <person name="de Groot N.N."/>
        </authorList>
    </citation>
    <scope>NUCLEOTIDE SEQUENCE [LARGE SCALE GENOMIC DNA]</scope>
    <source>
        <strain evidence="6 7">BS3662</strain>
    </source>
</reference>
<dbReference type="CDD" id="cd19531">
    <property type="entry name" value="LCL_NRPS-like"/>
    <property type="match status" value="1"/>
</dbReference>
<comment type="cofactor">
    <cofactor evidence="1">
        <name>pantetheine 4'-phosphate</name>
        <dbReference type="ChEBI" id="CHEBI:47942"/>
    </cofactor>
</comment>
<dbReference type="InterPro" id="IPR006162">
    <property type="entry name" value="Ppantetheine_attach_site"/>
</dbReference>
<dbReference type="Gene3D" id="3.40.50.980">
    <property type="match status" value="2"/>
</dbReference>
<dbReference type="PANTHER" id="PTHR45527">
    <property type="entry name" value="NONRIBOSOMAL PEPTIDE SYNTHETASE"/>
    <property type="match status" value="1"/>
</dbReference>
<name>A0A1H5LHW8_9PSED</name>
<dbReference type="InterPro" id="IPR000873">
    <property type="entry name" value="AMP-dep_synth/lig_dom"/>
</dbReference>
<dbReference type="GO" id="GO:0031177">
    <property type="term" value="F:phosphopantetheine binding"/>
    <property type="evidence" value="ECO:0007669"/>
    <property type="project" value="InterPro"/>
</dbReference>
<evidence type="ECO:0000256" key="3">
    <source>
        <dbReference type="ARBA" id="ARBA00022450"/>
    </source>
</evidence>
<feature type="domain" description="Carrier" evidence="5">
    <location>
        <begin position="2700"/>
        <end position="2774"/>
    </location>
</feature>
<feature type="domain" description="Carrier" evidence="5">
    <location>
        <begin position="531"/>
        <end position="605"/>
    </location>
</feature>
<organism evidence="6 7">
    <name type="scientific">Pseudomonas migulae</name>
    <dbReference type="NCBI Taxonomy" id="78543"/>
    <lineage>
        <taxon>Bacteria</taxon>
        <taxon>Pseudomonadati</taxon>
        <taxon>Pseudomonadota</taxon>
        <taxon>Gammaproteobacteria</taxon>
        <taxon>Pseudomonadales</taxon>
        <taxon>Pseudomonadaceae</taxon>
        <taxon>Pseudomonas</taxon>
    </lineage>
</organism>
<dbReference type="Gene3D" id="3.40.50.12780">
    <property type="entry name" value="N-terminal domain of ligase-like"/>
    <property type="match status" value="2"/>
</dbReference>
<dbReference type="Gene3D" id="3.30.559.30">
    <property type="entry name" value="Nonribosomal peptide synthetase, condensation domain"/>
    <property type="match status" value="2"/>
</dbReference>
<dbReference type="FunFam" id="3.40.50.12780:FF:000012">
    <property type="entry name" value="Non-ribosomal peptide synthetase"/>
    <property type="match status" value="3"/>
</dbReference>
<dbReference type="FunFam" id="3.30.300.30:FF:000010">
    <property type="entry name" value="Enterobactin synthetase component F"/>
    <property type="match status" value="3"/>
</dbReference>
<dbReference type="GO" id="GO:0003824">
    <property type="term" value="F:catalytic activity"/>
    <property type="evidence" value="ECO:0007669"/>
    <property type="project" value="InterPro"/>
</dbReference>
<dbReference type="EMBL" id="FNTY01000002">
    <property type="protein sequence ID" value="SEE75788.1"/>
    <property type="molecule type" value="Genomic_DNA"/>
</dbReference>
<dbReference type="Pfam" id="PF00975">
    <property type="entry name" value="Thioesterase"/>
    <property type="match status" value="1"/>
</dbReference>
<dbReference type="FunFam" id="3.30.559.10:FF:000012">
    <property type="entry name" value="Non-ribosomal peptide synthetase"/>
    <property type="match status" value="1"/>
</dbReference>
<dbReference type="InterPro" id="IPR045851">
    <property type="entry name" value="AMP-bd_C_sf"/>
</dbReference>
<accession>A0A1H5LHW8</accession>
<dbReference type="PROSITE" id="PS50075">
    <property type="entry name" value="CARRIER"/>
    <property type="match status" value="3"/>
</dbReference>
<dbReference type="Pfam" id="PF00501">
    <property type="entry name" value="AMP-binding"/>
    <property type="match status" value="3"/>
</dbReference>
<dbReference type="SUPFAM" id="SSF52777">
    <property type="entry name" value="CoA-dependent acyltransferases"/>
    <property type="match status" value="4"/>
</dbReference>
<dbReference type="InterPro" id="IPR010071">
    <property type="entry name" value="AA_adenyl_dom"/>
</dbReference>
<dbReference type="Pfam" id="PF00668">
    <property type="entry name" value="Condensation"/>
    <property type="match status" value="2"/>
</dbReference>
<dbReference type="InterPro" id="IPR023213">
    <property type="entry name" value="CAT-like_dom_sf"/>
</dbReference>
<dbReference type="InterPro" id="IPR009081">
    <property type="entry name" value="PP-bd_ACP"/>
</dbReference>
<dbReference type="PROSITE" id="PS00012">
    <property type="entry name" value="PHOSPHOPANTETHEINE"/>
    <property type="match status" value="2"/>
</dbReference>
<dbReference type="SUPFAM" id="SSF53474">
    <property type="entry name" value="alpha/beta-Hydrolases"/>
    <property type="match status" value="1"/>
</dbReference>
<dbReference type="InterPro" id="IPR042099">
    <property type="entry name" value="ANL_N_sf"/>
</dbReference>
<dbReference type="Pfam" id="PF13193">
    <property type="entry name" value="AMP-binding_C"/>
    <property type="match status" value="3"/>
</dbReference>
<dbReference type="NCBIfam" id="TIGR01733">
    <property type="entry name" value="AA-adenyl-dom"/>
    <property type="match status" value="3"/>
</dbReference>
<dbReference type="PANTHER" id="PTHR45527:SF14">
    <property type="entry name" value="PLIPASTATIN SYNTHASE SUBUNIT B"/>
    <property type="match status" value="1"/>
</dbReference>
<evidence type="ECO:0000256" key="1">
    <source>
        <dbReference type="ARBA" id="ARBA00001957"/>
    </source>
</evidence>
<dbReference type="CDD" id="cd17643">
    <property type="entry name" value="A_NRPS_Cytc1-like"/>
    <property type="match status" value="2"/>
</dbReference>
<dbReference type="InterPro" id="IPR020845">
    <property type="entry name" value="AMP-binding_CS"/>
</dbReference>
<dbReference type="FunFam" id="3.40.50.980:FF:000001">
    <property type="entry name" value="Non-ribosomal peptide synthetase"/>
    <property type="match status" value="3"/>
</dbReference>
<gene>
    <name evidence="6" type="ORF">SAMN04490194_3934</name>
</gene>
<dbReference type="PROSITE" id="PS00455">
    <property type="entry name" value="AMP_BINDING"/>
    <property type="match status" value="3"/>
</dbReference>
<keyword evidence="3" id="KW-0596">Phosphopantetheine</keyword>
<dbReference type="Gene3D" id="1.10.1200.10">
    <property type="entry name" value="ACP-like"/>
    <property type="match status" value="3"/>
</dbReference>
<evidence type="ECO:0000313" key="7">
    <source>
        <dbReference type="Proteomes" id="UP000198985"/>
    </source>
</evidence>
<dbReference type="InterPro" id="IPR020806">
    <property type="entry name" value="PKS_PP-bd"/>
</dbReference>
<dbReference type="InterPro" id="IPR036736">
    <property type="entry name" value="ACP-like_sf"/>
</dbReference>
<dbReference type="InterPro" id="IPR001242">
    <property type="entry name" value="Condensation_dom"/>
</dbReference>
<evidence type="ECO:0000313" key="6">
    <source>
        <dbReference type="EMBL" id="SEE75788.1"/>
    </source>
</evidence>
<dbReference type="InterPro" id="IPR001031">
    <property type="entry name" value="Thioesterase"/>
</dbReference>
<dbReference type="FunFam" id="1.10.1200.10:FF:000005">
    <property type="entry name" value="Nonribosomal peptide synthetase 1"/>
    <property type="match status" value="3"/>
</dbReference>
<dbReference type="InterPro" id="IPR029058">
    <property type="entry name" value="AB_hydrolase_fold"/>
</dbReference>
<comment type="similarity">
    <text evidence="2">Belongs to the ATP-dependent AMP-binding enzyme family.</text>
</comment>
<dbReference type="RefSeq" id="WP_084321346.1">
    <property type="nucleotide sequence ID" value="NZ_FNTY01000002.1"/>
</dbReference>
<dbReference type="GO" id="GO:0043041">
    <property type="term" value="P:amino acid activation for nonribosomal peptide biosynthetic process"/>
    <property type="evidence" value="ECO:0007669"/>
    <property type="project" value="TreeGrafter"/>
</dbReference>
<keyword evidence="4" id="KW-0597">Phosphoprotein</keyword>
<evidence type="ECO:0000256" key="2">
    <source>
        <dbReference type="ARBA" id="ARBA00006432"/>
    </source>
</evidence>
<feature type="domain" description="Carrier" evidence="5">
    <location>
        <begin position="1609"/>
        <end position="1683"/>
    </location>
</feature>
<evidence type="ECO:0000256" key="4">
    <source>
        <dbReference type="ARBA" id="ARBA00022553"/>
    </source>
</evidence>
<dbReference type="GO" id="GO:0044550">
    <property type="term" value="P:secondary metabolite biosynthetic process"/>
    <property type="evidence" value="ECO:0007669"/>
    <property type="project" value="UniProtKB-ARBA"/>
</dbReference>
<dbReference type="Gene3D" id="3.30.559.10">
    <property type="entry name" value="Chloramphenicol acetyltransferase-like domain"/>
    <property type="match status" value="2"/>
</dbReference>
<sequence>MKITSKYPDHLCINHLFEAQVARNPEATALVFEGETLSYGELNARANQLAHRLIALGVGPDQLVAICVERSPAMVIGLMAILKAGGAYVPLDPEYSGGRLAFILANTAPVLVLADAAGRQALGAALQAHTVLDPRDVYAEADANPEVTGLTPDNLAYIIYTSGSTGQPKGVMVEHAQVVRLFDTTHPSFGFEARDVWCLFHSFAFDFSVWELWGALRYGGTLVLVPQAITRSPQAFYQLICEQGVTVLNQTPSAFTALMEYVQPSSDHLRYVIFGGEALQPSTLRDWYGVREESVPQLVNMYGITETTVHVTYYPLTSSDAQQADSVIGQCLPDLNLYLLDAHGQPVPMGEVGEIYVGGAGVARGYLNRPQLTAERFLHDPFAGKADARMYRSGDLARYLPNGNLVFLGRNDDQVKIRGFRIELGEIAAKLAEHPSIREAVVVAQGEETDKRLVAYVLTQSEVHDASVDSETGLALAGALRDYLSGRLPDYMVPSAFVRMESFPLTANGKLDRKALPVPQEGAFAREAYEAPLGEAEVLLAEIWSELLGVEQVGRHDSFFALGGHSLMAVRLVSRIGAFGAELPLATLFASPTLQAVALAIEAQRDGGAVARASIRTLSRDESLPLSFAQQRLWFLAQLDSGFSDAYHIPLALRLRGQLNVTVLQQALDALWSRHEALRSVFVTQEGEVEVRLLASDQGLTLREIDLPGSDAEAELARLCTDEARAPFDLATGPLIRACLFRVPVASSADEHVLLLTQHHIVSDGWSLGILLPELSALYTAFSNHQASPLPPLAIQYPDYAAWQRQWLSGERLNEQAAYWEQALADAPTLLDLPTDRRRPEQQSLVGASVPIELGAELTTALRRFSQQQGVTLFMTVLSAWATVLSRLSGQEDIVIGAPSANRGHCDIEPLIGFFVNTLALRIDLGDNPSVTELIAQVRERALKAQDHQDLPFEQVVEITQPPRRLSHTPLFQVVFAWQNYDAGQWALPGLEASPVGSSYEVARFDLELNLAEAGDRIVGALGYATALFDAATIERHVGYLKTVLAEMTRDASQTVAKIDLLDASERTLMLKTWNSMDESCPAHLCMHQLFEEQVARNPEATALVFEGESLSYGELNARANRLAHRLIALGVKPDQRVAICVERSAVMVVGLMAILKAGGAYVPLDPEYSGERLAFILGDTAPVLVLADAAGRQALGDALQARTVIDPNEAHAEALIGADANPEVPGLTPNNLAYIIYTSGSTGQPKGVMIEHAQVVRLFDTTHADFGFAASDVWCLFHSFAFDFSVWEVWGALRYGGTLVLVPQAITRSPQAFYQLICEQGVTVLNQTPSAFTALMAYTQPSSDRLRYVIFGGEALQPSTLRDWYGVRGESAPQLVNMYGITETTVHVSYYPLTSSDARQDDSVIGRRLPDLNLYLLDAFGQPVPTGAVGEMYVGGAGVARGYLNRPELTAERFLRDPFAGKPEARMYKTGDLARYLPNGNLAFLGRNDDQVKIRGFRIELGEIAARLAEYPSIREAVVVAQGDKTDKRLVAYVVAQSEVQDTSIDSESGLALAGALRDYLSSRLPDYMMPSAFVQMESLPLTANGKLDRRALPVPEGDAFAHAAYEAPLGEIEVTLAGIWSALLGVEQVGRHDNFFALGGHSLLAVRLIERLRRQGLSLAVRDLFQTPVLSVLASTLGQHRDVVVSPNLIKFETCRITPDLLPLIDLSQSDIDLIVSQVPGGAANIQDIYALSPMQDGILFHHMLAKEGDPYLLVTQMAFADRGTLERYLGAVQRVVDRHDILRTAFVWEGLSRAAQVIWRQAPLSVTDVVLDPADGPITDQLSRRFDSCRHRIDLTQAPVLRFIVARDPVAGRFILMQLQHHLIDDASSLQFFYNEVQAFLAGRGEKLPSPQPFRNLIGQVRLGKSVAEHERFFRSMLADIEEPTLPFGLAEVHLDGAQVGQTHRMVSAELNDRLRGQAKRLNVSLASLCHVAFAQVLARTSGQEKVVFGTVLFGRMQAGHGSDRAMGMFINTLPIRFDSGGIDTAESVRQAHARLAELLAHEHASLALAQRCSGVATGTPLFSALLNYRHNDLAGADNIVQTMGQMQGVEFLSEQERTNYPFTLSVEDFSHSLGLTTQVVTPFDSDRVCGYMEQALDSLAQTLERSPHRPVRQLNILPASERTLLLKTWNATDASCPDHLCIHHLFEEQVARSPEATALIFEGEALSYGELNARANRLAHRLIEQGVGPDQRVAICVERSAAMVVGLMAILKAGGAYVPLDPAYPGDRLAYILADTAPVLVLADAAGRQVLGEVLQSHTVLDPNEILTKADANFQVPGLTPRNLAYLIYTSGSTGQPKGVMIEHRGLIASTLARTTVYKPSSDAVFLLLSSMAFDSSVAGIFGTLTTGGALCLPGGKAVVDPHIISRHLIENKVTSVLLVPSLARLVLPQVAQLGYGQLLQVIVAGELCPAKLIQEVTSAFTSVELFNEYGPTEATVWAAVYRCSSDDVDPVPIGRPVSNTRIYLLDAHGEPVPLGAVGEMYIGGMGVARGYLNLAELTAERFLLDTFAGGPDARMYKTGDLARYLPDGNLVFLGRNDDQVKIHGLRIEPGEIAARLTEHPSIREAVVEAQGVDPDKRLVAYVVAQSEVLGNADSEAGLPLAGRLRDYLSERLPDYLVPSAFVLIERLPLTPNGKLDRRALPVPEGEAFAHAAYEAPHGETETILAALWSGLLGVEQIGRHDNFFALGGHSLMAVQLMQKVRSYGLECSLSDIFEHPRLANLAARIAQSPVFNPQIGAITVRAGGTEPPVFFVPSGLADYSYAISLAQQIRVSCPIHVLPWSAIGDSLAHSMEDMAERMIPLIQAIQPEGPYRIAGYSSGGILAYAIAHALMCKEASVGFLGFIDVPAPHKLLYKNQGIKQYFIEHVKTVASEAERHKFDVLNEGDEFAELIKKAQDLGGYDLNADLSLEIVKWQAIYHFSHIAGAYKPSPLPINLYHFYAADRERTPLPQVDRVGGWRELLPDLAISSVSIPGGHGSMMEDVSNRIHLAEAINRALL</sequence>
<dbReference type="InterPro" id="IPR025110">
    <property type="entry name" value="AMP-bd_C"/>
</dbReference>
<dbReference type="Gene3D" id="2.30.38.10">
    <property type="entry name" value="Luciferase, Domain 3"/>
    <property type="match status" value="1"/>
</dbReference>
<proteinExistence type="inferred from homology"/>
<dbReference type="SUPFAM" id="SSF56801">
    <property type="entry name" value="Acetyl-CoA synthetase-like"/>
    <property type="match status" value="3"/>
</dbReference>
<dbReference type="GO" id="GO:0005829">
    <property type="term" value="C:cytosol"/>
    <property type="evidence" value="ECO:0007669"/>
    <property type="project" value="TreeGrafter"/>
</dbReference>
<dbReference type="Gene3D" id="3.40.50.1820">
    <property type="entry name" value="alpha/beta hydrolase"/>
    <property type="match status" value="1"/>
</dbReference>
<dbReference type="FunFam" id="3.40.50.980:FF:000002">
    <property type="entry name" value="Enterobactin synthetase component F"/>
    <property type="match status" value="2"/>
</dbReference>
<protein>
    <submittedName>
        <fullName evidence="6">Amino acid adenylation domain-containing protein</fullName>
    </submittedName>
</protein>
<dbReference type="NCBIfam" id="NF003417">
    <property type="entry name" value="PRK04813.1"/>
    <property type="match status" value="3"/>
</dbReference>
<dbReference type="FunFam" id="2.30.38.10:FF:000001">
    <property type="entry name" value="Non-ribosomal peptide synthetase PvdI"/>
    <property type="match status" value="3"/>
</dbReference>
<dbReference type="CDD" id="cd19544">
    <property type="entry name" value="E-C_NRPS"/>
    <property type="match status" value="1"/>
</dbReference>
<dbReference type="Gene3D" id="3.30.300.30">
    <property type="match status" value="3"/>
</dbReference>
<dbReference type="Pfam" id="PF00550">
    <property type="entry name" value="PP-binding"/>
    <property type="match status" value="3"/>
</dbReference>
<evidence type="ECO:0000259" key="5">
    <source>
        <dbReference type="PROSITE" id="PS50075"/>
    </source>
</evidence>
<dbReference type="Proteomes" id="UP000198985">
    <property type="component" value="Unassembled WGS sequence"/>
</dbReference>
<dbReference type="CDD" id="cd05930">
    <property type="entry name" value="A_NRPS"/>
    <property type="match status" value="1"/>
</dbReference>